<name>A0ABS9BZ65_9BACT</name>
<dbReference type="InterPro" id="IPR007372">
    <property type="entry name" value="Lipid/polyisoprenoid-bd_YceI"/>
</dbReference>
<dbReference type="EMBL" id="JAKEVZ010000018">
    <property type="protein sequence ID" value="MCF1752955.1"/>
    <property type="molecule type" value="Genomic_DNA"/>
</dbReference>
<comment type="caution">
    <text evidence="2">The sequence shown here is derived from an EMBL/GenBank/DDBJ whole genome shotgun (WGS) entry which is preliminary data.</text>
</comment>
<accession>A0ABS9BZ65</accession>
<gene>
    <name evidence="2" type="ORF">L0U89_17990</name>
</gene>
<dbReference type="Gene3D" id="2.40.128.110">
    <property type="entry name" value="Lipid/polyisoprenoid-binding, YceI-like"/>
    <property type="match status" value="1"/>
</dbReference>
<proteinExistence type="predicted"/>
<dbReference type="PANTHER" id="PTHR34406">
    <property type="entry name" value="PROTEIN YCEI"/>
    <property type="match status" value="1"/>
</dbReference>
<sequence length="182" mass="20375">MRSRLSVIIWIFLIGWSSALRAQSFKTESGNVTFLSKAPMNEFTGKSSKLNGLIDLDKNLLDFYVDLNTLKTGIGLRDSHMRDNYLETKKYPFAEFTGKLESIPIMAVGESRPVVAKGVFKIHGVQKEISVKGTIKMLSANELLLDASFPILLGDFKIEIPSVVFYELAEEQLVTIQANLKK</sequence>
<protein>
    <submittedName>
        <fullName evidence="2">YceI family protein</fullName>
    </submittedName>
</protein>
<dbReference type="Pfam" id="PF04264">
    <property type="entry name" value="YceI"/>
    <property type="match status" value="1"/>
</dbReference>
<dbReference type="InterPro" id="IPR036761">
    <property type="entry name" value="TTHA0802/YceI-like_sf"/>
</dbReference>
<evidence type="ECO:0000313" key="3">
    <source>
        <dbReference type="Proteomes" id="UP001201449"/>
    </source>
</evidence>
<dbReference type="SMART" id="SM00867">
    <property type="entry name" value="YceI"/>
    <property type="match status" value="1"/>
</dbReference>
<dbReference type="PANTHER" id="PTHR34406:SF1">
    <property type="entry name" value="PROTEIN YCEI"/>
    <property type="match status" value="1"/>
</dbReference>
<dbReference type="RefSeq" id="WP_234862787.1">
    <property type="nucleotide sequence ID" value="NZ_JAKEVZ010000018.1"/>
</dbReference>
<organism evidence="2 3">
    <name type="scientific">Mariniradius sediminis</name>
    <dbReference type="NCBI Taxonomy" id="2909237"/>
    <lineage>
        <taxon>Bacteria</taxon>
        <taxon>Pseudomonadati</taxon>
        <taxon>Bacteroidota</taxon>
        <taxon>Cytophagia</taxon>
        <taxon>Cytophagales</taxon>
        <taxon>Cyclobacteriaceae</taxon>
        <taxon>Mariniradius</taxon>
    </lineage>
</organism>
<keyword evidence="3" id="KW-1185">Reference proteome</keyword>
<feature type="domain" description="Lipid/polyisoprenoid-binding YceI-like" evidence="1">
    <location>
        <begin position="24"/>
        <end position="181"/>
    </location>
</feature>
<evidence type="ECO:0000259" key="1">
    <source>
        <dbReference type="SMART" id="SM00867"/>
    </source>
</evidence>
<evidence type="ECO:0000313" key="2">
    <source>
        <dbReference type="EMBL" id="MCF1752955.1"/>
    </source>
</evidence>
<dbReference type="SUPFAM" id="SSF101874">
    <property type="entry name" value="YceI-like"/>
    <property type="match status" value="1"/>
</dbReference>
<dbReference type="Proteomes" id="UP001201449">
    <property type="component" value="Unassembled WGS sequence"/>
</dbReference>
<reference evidence="2 3" key="1">
    <citation type="submission" date="2022-01" db="EMBL/GenBank/DDBJ databases">
        <title>Mariniradius saccharolyticus sp. nov., isolated from sediment of a river.</title>
        <authorList>
            <person name="Liu H."/>
        </authorList>
    </citation>
    <scope>NUCLEOTIDE SEQUENCE [LARGE SCALE GENOMIC DNA]</scope>
    <source>
        <strain evidence="2 3">RY-2</strain>
    </source>
</reference>